<dbReference type="InterPro" id="IPR001387">
    <property type="entry name" value="Cro/C1-type_HTH"/>
</dbReference>
<dbReference type="SMART" id="SM00530">
    <property type="entry name" value="HTH_XRE"/>
    <property type="match status" value="1"/>
</dbReference>
<keyword evidence="1" id="KW-0175">Coiled coil</keyword>
<dbReference type="PROSITE" id="PS50943">
    <property type="entry name" value="HTH_CROC1"/>
    <property type="match status" value="1"/>
</dbReference>
<reference evidence="3 4" key="1">
    <citation type="submission" date="2015-01" db="EMBL/GenBank/DDBJ databases">
        <title>Comparative genomics of the lactic acid bacteria isolated from the honey bee gut.</title>
        <authorList>
            <person name="Ellegaard K.M."/>
            <person name="Tamarit D."/>
            <person name="Javelind E."/>
            <person name="Olofsson T."/>
            <person name="Andersson S.G."/>
            <person name="Vasquez A."/>
        </authorList>
    </citation>
    <scope>NUCLEOTIDE SEQUENCE [LARGE SCALE GENOMIC DNA]</scope>
    <source>
        <strain evidence="3 4">Hma11</strain>
    </source>
</reference>
<comment type="caution">
    <text evidence="3">The sequence shown here is derived from an EMBL/GenBank/DDBJ whole genome shotgun (WGS) entry which is preliminary data.</text>
</comment>
<keyword evidence="4" id="KW-1185">Reference proteome</keyword>
<evidence type="ECO:0000256" key="1">
    <source>
        <dbReference type="SAM" id="Coils"/>
    </source>
</evidence>
<dbReference type="RefSeq" id="WP_052726789.1">
    <property type="nucleotide sequence ID" value="NZ_KQ034000.1"/>
</dbReference>
<dbReference type="Proteomes" id="UP000033682">
    <property type="component" value="Unassembled WGS sequence"/>
</dbReference>
<dbReference type="AlphaFoldDB" id="A0A0F4LMW3"/>
<dbReference type="GO" id="GO:0003677">
    <property type="term" value="F:DNA binding"/>
    <property type="evidence" value="ECO:0007669"/>
    <property type="project" value="InterPro"/>
</dbReference>
<feature type="coiled-coil region" evidence="1">
    <location>
        <begin position="211"/>
        <end position="238"/>
    </location>
</feature>
<evidence type="ECO:0000313" key="4">
    <source>
        <dbReference type="Proteomes" id="UP000033682"/>
    </source>
</evidence>
<name>A0A0F4LMW3_9LACO</name>
<dbReference type="STRING" id="303541.JF72_11280"/>
<accession>A0A0F4LMW3</accession>
<dbReference type="CDD" id="cd00093">
    <property type="entry name" value="HTH_XRE"/>
    <property type="match status" value="1"/>
</dbReference>
<dbReference type="SUPFAM" id="SSF47413">
    <property type="entry name" value="lambda repressor-like DNA-binding domains"/>
    <property type="match status" value="1"/>
</dbReference>
<dbReference type="Pfam" id="PF01381">
    <property type="entry name" value="HTH_3"/>
    <property type="match status" value="1"/>
</dbReference>
<evidence type="ECO:0000259" key="2">
    <source>
        <dbReference type="PROSITE" id="PS50943"/>
    </source>
</evidence>
<feature type="domain" description="HTH cro/C1-type" evidence="2">
    <location>
        <begin position="4"/>
        <end position="64"/>
    </location>
</feature>
<protein>
    <recommendedName>
        <fullName evidence="2">HTH cro/C1-type domain-containing protein</fullName>
    </recommendedName>
</protein>
<proteinExistence type="predicted"/>
<evidence type="ECO:0000313" key="3">
    <source>
        <dbReference type="EMBL" id="KJY60187.1"/>
    </source>
</evidence>
<organism evidence="3 4">
    <name type="scientific">Lactobacillus apis</name>
    <dbReference type="NCBI Taxonomy" id="303541"/>
    <lineage>
        <taxon>Bacteria</taxon>
        <taxon>Bacillati</taxon>
        <taxon>Bacillota</taxon>
        <taxon>Bacilli</taxon>
        <taxon>Lactobacillales</taxon>
        <taxon>Lactobacillaceae</taxon>
        <taxon>Lactobacillus</taxon>
    </lineage>
</organism>
<dbReference type="EMBL" id="JXLG01000009">
    <property type="protein sequence ID" value="KJY60187.1"/>
    <property type="molecule type" value="Genomic_DNA"/>
</dbReference>
<dbReference type="InterPro" id="IPR010982">
    <property type="entry name" value="Lambda_DNA-bd_dom_sf"/>
</dbReference>
<gene>
    <name evidence="3" type="ORF">JF72_11280</name>
</gene>
<dbReference type="PATRIC" id="fig|303541.3.peg.1291"/>
<dbReference type="HOGENOM" id="CLU_831020_0_0_9"/>
<dbReference type="Gene3D" id="1.10.260.40">
    <property type="entry name" value="lambda repressor-like DNA-binding domains"/>
    <property type="match status" value="1"/>
</dbReference>
<sequence>MNRLRELRKSQGLTLKDTVKKMKEQESLIVTADALAKYERGDREPKIETWQKFADFFKVSVPYLQGLTYTTDEVVKIVHEYYFEKDETEQLGTFNYDFVKDIDLYINLTSYDPVPRALYKKEAKDFPLTAKVKKYWLDHFKDILNSQRLSNINKGNKDDVIVSFDSEIEKDIAKFQSPYKATLLGKLYQTKFKNESVLHDDAIQKIEYLDLSAAKEAINKYAKLINELRDEVNNFEEDSFNQEDYDKNLIKDIKNQTYMMNLSSNKHVETEVDELINRIKNGDIDCRDYLITHNANLDFLATYRDYKKDRGEDTANIDECLKERDEILNYLDED</sequence>